<gene>
    <name evidence="2" type="ORF">IEO70_14545</name>
</gene>
<dbReference type="PROSITE" id="PS51257">
    <property type="entry name" value="PROKAR_LIPOPROTEIN"/>
    <property type="match status" value="1"/>
</dbReference>
<evidence type="ECO:0000313" key="2">
    <source>
        <dbReference type="EMBL" id="MBD3109564.1"/>
    </source>
</evidence>
<proteinExistence type="predicted"/>
<dbReference type="EMBL" id="JACXSI010000037">
    <property type="protein sequence ID" value="MBD3109564.1"/>
    <property type="molecule type" value="Genomic_DNA"/>
</dbReference>
<keyword evidence="3" id="KW-1185">Reference proteome</keyword>
<dbReference type="Proteomes" id="UP000602076">
    <property type="component" value="Unassembled WGS sequence"/>
</dbReference>
<protein>
    <submittedName>
        <fullName evidence="2">DUF4825 domain-containing protein</fullName>
    </submittedName>
</protein>
<organism evidence="2 3">
    <name type="scientific">Peribacillus faecalis</name>
    <dbReference type="NCBI Taxonomy" id="2772559"/>
    <lineage>
        <taxon>Bacteria</taxon>
        <taxon>Bacillati</taxon>
        <taxon>Bacillota</taxon>
        <taxon>Bacilli</taxon>
        <taxon>Bacillales</taxon>
        <taxon>Bacillaceae</taxon>
        <taxon>Peribacillus</taxon>
    </lineage>
</organism>
<comment type="caution">
    <text evidence="2">The sequence shown here is derived from an EMBL/GenBank/DDBJ whole genome shotgun (WGS) entry which is preliminary data.</text>
</comment>
<sequence length="186" mass="20811">MKRFLLSISILIGSFLVMAGCSSVLEKEKEEPIDVLITYAGSLVGDASSVVNIGYVLPGGVDVKQVELQTKEQPYGISIVYGLKEESERTNESFEIDWSEMNAKRAFLFNAIAYFALVDNVDQLTFRTETETPHTLMVTRADIEQFLGKDVTPYAQDGELWKADIEEGIMASDDKINEFYTAYPLL</sequence>
<dbReference type="RefSeq" id="WP_190999102.1">
    <property type="nucleotide sequence ID" value="NZ_JACXSI010000037.1"/>
</dbReference>
<feature type="domain" description="DUF4825" evidence="1">
    <location>
        <begin position="36"/>
        <end position="132"/>
    </location>
</feature>
<dbReference type="InterPro" id="IPR032250">
    <property type="entry name" value="DUF4825"/>
</dbReference>
<dbReference type="AlphaFoldDB" id="A0A927CYR1"/>
<accession>A0A927CYR1</accession>
<name>A0A927CYR1_9BACI</name>
<reference evidence="2" key="1">
    <citation type="submission" date="2020-09" db="EMBL/GenBank/DDBJ databases">
        <title>Bacillus faecalis sp. nov., a moderately halophilic bacterium isolated from cow faeces.</title>
        <authorList>
            <person name="Jiang L."/>
            <person name="Lee J."/>
        </authorList>
    </citation>
    <scope>NUCLEOTIDE SEQUENCE</scope>
    <source>
        <strain evidence="2">AGMB 02131</strain>
    </source>
</reference>
<dbReference type="Pfam" id="PF16107">
    <property type="entry name" value="DUF4825"/>
    <property type="match status" value="1"/>
</dbReference>
<evidence type="ECO:0000313" key="3">
    <source>
        <dbReference type="Proteomes" id="UP000602076"/>
    </source>
</evidence>
<evidence type="ECO:0000259" key="1">
    <source>
        <dbReference type="Pfam" id="PF16107"/>
    </source>
</evidence>